<gene>
    <name evidence="2" type="ORF">K444DRAFT_296672</name>
</gene>
<organism evidence="2 3">
    <name type="scientific">Hyaloscypha bicolor E</name>
    <dbReference type="NCBI Taxonomy" id="1095630"/>
    <lineage>
        <taxon>Eukaryota</taxon>
        <taxon>Fungi</taxon>
        <taxon>Dikarya</taxon>
        <taxon>Ascomycota</taxon>
        <taxon>Pezizomycotina</taxon>
        <taxon>Leotiomycetes</taxon>
        <taxon>Helotiales</taxon>
        <taxon>Hyaloscyphaceae</taxon>
        <taxon>Hyaloscypha</taxon>
        <taxon>Hyaloscypha bicolor</taxon>
    </lineage>
</organism>
<accession>A0A2J6SET3</accession>
<dbReference type="InParanoid" id="A0A2J6SET3"/>
<dbReference type="EMBL" id="KZ613921">
    <property type="protein sequence ID" value="PMD49272.1"/>
    <property type="molecule type" value="Genomic_DNA"/>
</dbReference>
<dbReference type="GeneID" id="36579770"/>
<dbReference type="RefSeq" id="XP_024726176.1">
    <property type="nucleotide sequence ID" value="XM_024871688.1"/>
</dbReference>
<evidence type="ECO:0000313" key="3">
    <source>
        <dbReference type="Proteomes" id="UP000235371"/>
    </source>
</evidence>
<feature type="transmembrane region" description="Helical" evidence="1">
    <location>
        <begin position="47"/>
        <end position="64"/>
    </location>
</feature>
<reference evidence="2 3" key="1">
    <citation type="submission" date="2016-04" db="EMBL/GenBank/DDBJ databases">
        <title>A degradative enzymes factory behind the ericoid mycorrhizal symbiosis.</title>
        <authorList>
            <consortium name="DOE Joint Genome Institute"/>
            <person name="Martino E."/>
            <person name="Morin E."/>
            <person name="Grelet G."/>
            <person name="Kuo A."/>
            <person name="Kohler A."/>
            <person name="Daghino S."/>
            <person name="Barry K."/>
            <person name="Choi C."/>
            <person name="Cichocki N."/>
            <person name="Clum A."/>
            <person name="Copeland A."/>
            <person name="Hainaut M."/>
            <person name="Haridas S."/>
            <person name="Labutti K."/>
            <person name="Lindquist E."/>
            <person name="Lipzen A."/>
            <person name="Khouja H.-R."/>
            <person name="Murat C."/>
            <person name="Ohm R."/>
            <person name="Olson A."/>
            <person name="Spatafora J."/>
            <person name="Veneault-Fourrey C."/>
            <person name="Henrissat B."/>
            <person name="Grigoriev I."/>
            <person name="Martin F."/>
            <person name="Perotto S."/>
        </authorList>
    </citation>
    <scope>NUCLEOTIDE SEQUENCE [LARGE SCALE GENOMIC DNA]</scope>
    <source>
        <strain evidence="2 3">E</strain>
    </source>
</reference>
<protein>
    <submittedName>
        <fullName evidence="2">Uncharacterized protein</fullName>
    </submittedName>
</protein>
<proteinExistence type="predicted"/>
<keyword evidence="1" id="KW-0472">Membrane</keyword>
<name>A0A2J6SET3_9HELO</name>
<keyword evidence="1" id="KW-1133">Transmembrane helix</keyword>
<evidence type="ECO:0000256" key="1">
    <source>
        <dbReference type="SAM" id="Phobius"/>
    </source>
</evidence>
<keyword evidence="3" id="KW-1185">Reference proteome</keyword>
<evidence type="ECO:0000313" key="2">
    <source>
        <dbReference type="EMBL" id="PMD49272.1"/>
    </source>
</evidence>
<sequence length="87" mass="10026">HDGCTIESHLPIHRCLCCEVIERARELLKQCVPSPTDCKMSPQTPSLLVFWMLARLVMFVSPFCKSRKMIEHKEVATLHFREAGARM</sequence>
<dbReference type="Proteomes" id="UP000235371">
    <property type="component" value="Unassembled WGS sequence"/>
</dbReference>
<dbReference type="AlphaFoldDB" id="A0A2J6SET3"/>
<feature type="non-terminal residue" evidence="2">
    <location>
        <position position="1"/>
    </location>
</feature>
<keyword evidence="1" id="KW-0812">Transmembrane</keyword>